<dbReference type="SUPFAM" id="SSF100950">
    <property type="entry name" value="NagB/RpiA/CoA transferase-like"/>
    <property type="match status" value="1"/>
</dbReference>
<dbReference type="Gene3D" id="3.40.50.10420">
    <property type="entry name" value="NagB/RpiA/CoA transferase-like"/>
    <property type="match status" value="1"/>
</dbReference>
<keyword evidence="2 4" id="KW-0547">Nucleotide-binding</keyword>
<sequence>MRTETKPGIRRVVRQARRAMPAEVRRDAAEAFEAGFFAIQDGVRAVAGYLPLATEPDIEPLLRRARNAGTPVYLPVAAPERTLCWALDSGRYSASAIGGGPEPIGERLSTEDMVRRVDVILVPALAVDRAGHRLGQGGGYYDRAFAALITGQVTGQPRPSLNQSGPGLSLSQSRPSLSQPAKSGVRRPEFWAVVYDDEVLENGALPAEQHDLIVDAALTPSGLLRCTVPA</sequence>
<comment type="catalytic activity">
    <reaction evidence="4">
        <text>(6S)-5-formyl-5,6,7,8-tetrahydrofolate + ATP = (6R)-5,10-methenyltetrahydrofolate + ADP + phosphate</text>
        <dbReference type="Rhea" id="RHEA:10488"/>
        <dbReference type="ChEBI" id="CHEBI:30616"/>
        <dbReference type="ChEBI" id="CHEBI:43474"/>
        <dbReference type="ChEBI" id="CHEBI:57455"/>
        <dbReference type="ChEBI" id="CHEBI:57457"/>
        <dbReference type="ChEBI" id="CHEBI:456216"/>
        <dbReference type="EC" id="6.3.3.2"/>
    </reaction>
</comment>
<accession>A0ABY8QV40</accession>
<dbReference type="InterPro" id="IPR037171">
    <property type="entry name" value="NagB/RpiA_transferase-like"/>
</dbReference>
<dbReference type="InterPro" id="IPR002698">
    <property type="entry name" value="FTHF_cligase"/>
</dbReference>
<dbReference type="EMBL" id="CP090958">
    <property type="protein sequence ID" value="WGW12681.1"/>
    <property type="molecule type" value="Genomic_DNA"/>
</dbReference>
<comment type="cofactor">
    <cofactor evidence="4">
        <name>Mg(2+)</name>
        <dbReference type="ChEBI" id="CHEBI:18420"/>
    </cofactor>
</comment>
<keyword evidence="7" id="KW-1185">Reference proteome</keyword>
<evidence type="ECO:0000313" key="6">
    <source>
        <dbReference type="EMBL" id="WGW12681.1"/>
    </source>
</evidence>
<dbReference type="RefSeq" id="WP_349639485.1">
    <property type="nucleotide sequence ID" value="NZ_CP090958.1"/>
</dbReference>
<evidence type="ECO:0000256" key="1">
    <source>
        <dbReference type="ARBA" id="ARBA00010638"/>
    </source>
</evidence>
<name>A0ABY8QV40_9MICO</name>
<dbReference type="Proteomes" id="UP001209083">
    <property type="component" value="Chromosome"/>
</dbReference>
<keyword evidence="4" id="KW-0479">Metal-binding</keyword>
<keyword evidence="3 4" id="KW-0067">ATP-binding</keyword>
<proteinExistence type="inferred from homology"/>
<feature type="compositionally biased region" description="Low complexity" evidence="5">
    <location>
        <begin position="159"/>
        <end position="180"/>
    </location>
</feature>
<dbReference type="NCBIfam" id="TIGR02727">
    <property type="entry name" value="MTHFS_bact"/>
    <property type="match status" value="1"/>
</dbReference>
<evidence type="ECO:0000313" key="7">
    <source>
        <dbReference type="Proteomes" id="UP001209083"/>
    </source>
</evidence>
<evidence type="ECO:0000256" key="5">
    <source>
        <dbReference type="SAM" id="MobiDB-lite"/>
    </source>
</evidence>
<keyword evidence="4" id="KW-0460">Magnesium</keyword>
<keyword evidence="6" id="KW-0436">Ligase</keyword>
<reference evidence="6 7" key="1">
    <citation type="submission" date="2023-05" db="EMBL/GenBank/DDBJ databases">
        <title>Lithophilousrod everest ZFBP1038 complete genpme.</title>
        <authorList>
            <person name="Tian M."/>
        </authorList>
    </citation>
    <scope>NUCLEOTIDE SEQUENCE [LARGE SCALE GENOMIC DNA]</scope>
    <source>
        <strain evidence="6 7">ZFBP1038</strain>
    </source>
</reference>
<protein>
    <recommendedName>
        <fullName evidence="4">5-formyltetrahydrofolate cyclo-ligase</fullName>
        <ecNumber evidence="4">6.3.3.2</ecNumber>
    </recommendedName>
</protein>
<evidence type="ECO:0000256" key="2">
    <source>
        <dbReference type="ARBA" id="ARBA00022741"/>
    </source>
</evidence>
<feature type="region of interest" description="Disordered" evidence="5">
    <location>
        <begin position="156"/>
        <end position="182"/>
    </location>
</feature>
<dbReference type="PANTHER" id="PTHR23407">
    <property type="entry name" value="ATPASE INHIBITOR/5-FORMYLTETRAHYDROFOLATE CYCLO-LIGASE"/>
    <property type="match status" value="1"/>
</dbReference>
<dbReference type="GO" id="GO:0030272">
    <property type="term" value="F:5-formyltetrahydrofolate cyclo-ligase activity"/>
    <property type="evidence" value="ECO:0007669"/>
    <property type="project" value="UniProtKB-EC"/>
</dbReference>
<dbReference type="InterPro" id="IPR024185">
    <property type="entry name" value="FTHF_cligase-like_sf"/>
</dbReference>
<dbReference type="Pfam" id="PF01812">
    <property type="entry name" value="5-FTHF_cyc-lig"/>
    <property type="match status" value="1"/>
</dbReference>
<evidence type="ECO:0000256" key="4">
    <source>
        <dbReference type="RuleBase" id="RU361279"/>
    </source>
</evidence>
<organism evidence="6 7">
    <name type="scientific">Saxibacter everestensis</name>
    <dbReference type="NCBI Taxonomy" id="2909229"/>
    <lineage>
        <taxon>Bacteria</taxon>
        <taxon>Bacillati</taxon>
        <taxon>Actinomycetota</taxon>
        <taxon>Actinomycetes</taxon>
        <taxon>Micrococcales</taxon>
        <taxon>Brevibacteriaceae</taxon>
        <taxon>Saxibacter</taxon>
    </lineage>
</organism>
<dbReference type="EC" id="6.3.3.2" evidence="4"/>
<comment type="similarity">
    <text evidence="1 4">Belongs to the 5-formyltetrahydrofolate cyclo-ligase family.</text>
</comment>
<gene>
    <name evidence="6" type="ORF">LWF01_02615</name>
</gene>
<evidence type="ECO:0000256" key="3">
    <source>
        <dbReference type="ARBA" id="ARBA00022840"/>
    </source>
</evidence>
<dbReference type="PANTHER" id="PTHR23407:SF1">
    <property type="entry name" value="5-FORMYLTETRAHYDROFOLATE CYCLO-LIGASE"/>
    <property type="match status" value="1"/>
</dbReference>